<accession>A0ABY4QYF8</accession>
<evidence type="ECO:0000313" key="10">
    <source>
        <dbReference type="Proteomes" id="UP001056336"/>
    </source>
</evidence>
<evidence type="ECO:0000256" key="1">
    <source>
        <dbReference type="ARBA" id="ARBA00004651"/>
    </source>
</evidence>
<sequence length="505" mass="52115">MNSELELDPPLAVAQDGASTAPDPKRWIALAIIAVSQLMVVLDASIVNIALPKAQTALGISDVDRQWVVTAYTLAFGGLLLLGGRIADFVGRKRMFLVGLAGFAAASALGGIAQNAAMLFGARALQGAFAALLAPAALSLITVTFTETKERAQAFAVYGAISGGGAAIGLIVGGVLTEYASWRWCLGVNVPIAALAAVGAIYYVHESKAHGDTKYDIPGAVLVTGGLVSLVYGFTEAAKTGVGWLSGSTLFFLGLAVVMLVGFVAVEARSQNPLLPLRIVLDRNRGGSYLASLLVGAGLFAMFLFLTYYFQVNLGYSPLKSGLAFLPFSGGIIVTAGLVSNLLPRTGPKPLMVLGSIMAAVGLLLFTSISDTSSWLTHVLPGELLMSVGLALVFVPLASLSLMGVGDHDAGVASAMLNTSQQIGGSLGTALLNTFYASAVTAYLASHVRTRSDLRTQTPLALIHGYHVAFWIGVGLLAAASVAIIVLINARRDDLPAEGAVAVAA</sequence>
<dbReference type="CDD" id="cd17321">
    <property type="entry name" value="MFS_MMR_MDR_like"/>
    <property type="match status" value="1"/>
</dbReference>
<dbReference type="PROSITE" id="PS00216">
    <property type="entry name" value="SUGAR_TRANSPORT_1"/>
    <property type="match status" value="1"/>
</dbReference>
<dbReference type="EMBL" id="CP097332">
    <property type="protein sequence ID" value="UQX88668.1"/>
    <property type="molecule type" value="Genomic_DNA"/>
</dbReference>
<dbReference type="RefSeq" id="WP_249772379.1">
    <property type="nucleotide sequence ID" value="NZ_CP097332.1"/>
</dbReference>
<keyword evidence="4 7" id="KW-0812">Transmembrane</keyword>
<evidence type="ECO:0000256" key="3">
    <source>
        <dbReference type="ARBA" id="ARBA00022475"/>
    </source>
</evidence>
<dbReference type="Proteomes" id="UP001056336">
    <property type="component" value="Chromosome"/>
</dbReference>
<evidence type="ECO:0000256" key="6">
    <source>
        <dbReference type="ARBA" id="ARBA00023136"/>
    </source>
</evidence>
<dbReference type="InterPro" id="IPR036259">
    <property type="entry name" value="MFS_trans_sf"/>
</dbReference>
<feature type="transmembrane region" description="Helical" evidence="7">
    <location>
        <begin position="468"/>
        <end position="488"/>
    </location>
</feature>
<feature type="transmembrane region" description="Helical" evidence="7">
    <location>
        <begin position="322"/>
        <end position="343"/>
    </location>
</feature>
<dbReference type="PROSITE" id="PS50850">
    <property type="entry name" value="MFS"/>
    <property type="match status" value="1"/>
</dbReference>
<dbReference type="Pfam" id="PF07690">
    <property type="entry name" value="MFS_1"/>
    <property type="match status" value="1"/>
</dbReference>
<dbReference type="InterPro" id="IPR020846">
    <property type="entry name" value="MFS_dom"/>
</dbReference>
<dbReference type="Gene3D" id="1.20.1720.10">
    <property type="entry name" value="Multidrug resistance protein D"/>
    <property type="match status" value="1"/>
</dbReference>
<feature type="transmembrane region" description="Helical" evidence="7">
    <location>
        <begin position="241"/>
        <end position="266"/>
    </location>
</feature>
<feature type="transmembrane region" description="Helical" evidence="7">
    <location>
        <begin position="67"/>
        <end position="84"/>
    </location>
</feature>
<feature type="transmembrane region" description="Helical" evidence="7">
    <location>
        <begin position="124"/>
        <end position="143"/>
    </location>
</feature>
<keyword evidence="5 7" id="KW-1133">Transmembrane helix</keyword>
<dbReference type="Gene3D" id="1.20.1250.20">
    <property type="entry name" value="MFS general substrate transporter like domains"/>
    <property type="match status" value="1"/>
</dbReference>
<gene>
    <name evidence="9" type="ORF">M6D93_01390</name>
</gene>
<reference evidence="9" key="2">
    <citation type="submission" date="2022-05" db="EMBL/GenBank/DDBJ databases">
        <authorList>
            <person name="Kim J.-S."/>
            <person name="Lee K."/>
            <person name="Suh M."/>
            <person name="Eom M."/>
            <person name="Kim J.-S."/>
            <person name="Kim D.-S."/>
            <person name="Ko S.-H."/>
            <person name="Shin Y."/>
            <person name="Lee J.-S."/>
        </authorList>
    </citation>
    <scope>NUCLEOTIDE SEQUENCE</scope>
    <source>
        <strain evidence="9">N237</strain>
    </source>
</reference>
<reference evidence="9" key="1">
    <citation type="journal article" date="2018" name="Int. J. Syst. Evol. Microbiol.">
        <title>Jatrophihabitans telluris sp. nov., isolated from sediment soil of lava forest wetlands and the emended description of the genus Jatrophihabitans.</title>
        <authorList>
            <person name="Lee K.C."/>
            <person name="Suh M.K."/>
            <person name="Eom M.K."/>
            <person name="Kim K.K."/>
            <person name="Kim J.S."/>
            <person name="Kim D.S."/>
            <person name="Ko S.H."/>
            <person name="Shin Y.K."/>
            <person name="Lee J.S."/>
        </authorList>
    </citation>
    <scope>NUCLEOTIDE SEQUENCE</scope>
    <source>
        <strain evidence="9">N237</strain>
    </source>
</reference>
<comment type="subcellular location">
    <subcellularLocation>
        <location evidence="1">Cell membrane</location>
        <topology evidence="1">Multi-pass membrane protein</topology>
    </subcellularLocation>
</comment>
<dbReference type="PRINTS" id="PR01036">
    <property type="entry name" value="TCRTETB"/>
</dbReference>
<protein>
    <submittedName>
        <fullName evidence="9">MFS transporter</fullName>
    </submittedName>
</protein>
<evidence type="ECO:0000259" key="8">
    <source>
        <dbReference type="PROSITE" id="PS50850"/>
    </source>
</evidence>
<feature type="transmembrane region" description="Helical" evidence="7">
    <location>
        <begin position="384"/>
        <end position="406"/>
    </location>
</feature>
<evidence type="ECO:0000313" key="9">
    <source>
        <dbReference type="EMBL" id="UQX88668.1"/>
    </source>
</evidence>
<dbReference type="InterPro" id="IPR011701">
    <property type="entry name" value="MFS"/>
</dbReference>
<feature type="transmembrane region" description="Helical" evidence="7">
    <location>
        <begin position="96"/>
        <end position="118"/>
    </location>
</feature>
<evidence type="ECO:0000256" key="2">
    <source>
        <dbReference type="ARBA" id="ARBA00022448"/>
    </source>
</evidence>
<organism evidence="9 10">
    <name type="scientific">Jatrophihabitans telluris</name>
    <dbReference type="NCBI Taxonomy" id="2038343"/>
    <lineage>
        <taxon>Bacteria</taxon>
        <taxon>Bacillati</taxon>
        <taxon>Actinomycetota</taxon>
        <taxon>Actinomycetes</taxon>
        <taxon>Jatrophihabitantales</taxon>
        <taxon>Jatrophihabitantaceae</taxon>
        <taxon>Jatrophihabitans</taxon>
    </lineage>
</organism>
<feature type="transmembrane region" description="Helical" evidence="7">
    <location>
        <begin position="181"/>
        <end position="203"/>
    </location>
</feature>
<dbReference type="SUPFAM" id="SSF103473">
    <property type="entry name" value="MFS general substrate transporter"/>
    <property type="match status" value="1"/>
</dbReference>
<feature type="transmembrane region" description="Helical" evidence="7">
    <location>
        <begin position="350"/>
        <end position="369"/>
    </location>
</feature>
<dbReference type="PANTHER" id="PTHR42718">
    <property type="entry name" value="MAJOR FACILITATOR SUPERFAMILY MULTIDRUG TRANSPORTER MFSC"/>
    <property type="match status" value="1"/>
</dbReference>
<feature type="transmembrane region" description="Helical" evidence="7">
    <location>
        <begin position="287"/>
        <end position="310"/>
    </location>
</feature>
<name>A0ABY4QYF8_9ACTN</name>
<dbReference type="InterPro" id="IPR005829">
    <property type="entry name" value="Sugar_transporter_CS"/>
</dbReference>
<evidence type="ECO:0000256" key="7">
    <source>
        <dbReference type="SAM" id="Phobius"/>
    </source>
</evidence>
<evidence type="ECO:0000256" key="5">
    <source>
        <dbReference type="ARBA" id="ARBA00022989"/>
    </source>
</evidence>
<feature type="transmembrane region" description="Helical" evidence="7">
    <location>
        <begin position="427"/>
        <end position="448"/>
    </location>
</feature>
<feature type="domain" description="Major facilitator superfamily (MFS) profile" evidence="8">
    <location>
        <begin position="29"/>
        <end position="492"/>
    </location>
</feature>
<proteinExistence type="predicted"/>
<dbReference type="PANTHER" id="PTHR42718:SF46">
    <property type="entry name" value="BLR6921 PROTEIN"/>
    <property type="match status" value="1"/>
</dbReference>
<keyword evidence="6 7" id="KW-0472">Membrane</keyword>
<keyword evidence="10" id="KW-1185">Reference proteome</keyword>
<keyword evidence="3" id="KW-1003">Cell membrane</keyword>
<keyword evidence="2" id="KW-0813">Transport</keyword>
<feature type="transmembrane region" description="Helical" evidence="7">
    <location>
        <begin position="27"/>
        <end position="47"/>
    </location>
</feature>
<feature type="transmembrane region" description="Helical" evidence="7">
    <location>
        <begin position="215"/>
        <end position="235"/>
    </location>
</feature>
<feature type="transmembrane region" description="Helical" evidence="7">
    <location>
        <begin position="155"/>
        <end position="175"/>
    </location>
</feature>
<evidence type="ECO:0000256" key="4">
    <source>
        <dbReference type="ARBA" id="ARBA00022692"/>
    </source>
</evidence>